<keyword evidence="1" id="KW-1133">Transmembrane helix</keyword>
<proteinExistence type="predicted"/>
<keyword evidence="1" id="KW-0812">Transmembrane</keyword>
<feature type="transmembrane region" description="Helical" evidence="1">
    <location>
        <begin position="55"/>
        <end position="75"/>
    </location>
</feature>
<reference evidence="2 3" key="1">
    <citation type="submission" date="2018-10" db="EMBL/GenBank/DDBJ databases">
        <title>Genomic Encyclopedia of Archaeal and Bacterial Type Strains, Phase II (KMG-II): from individual species to whole genera.</title>
        <authorList>
            <person name="Goeker M."/>
        </authorList>
    </citation>
    <scope>NUCLEOTIDE SEQUENCE [LARGE SCALE GENOMIC DNA]</scope>
    <source>
        <strain evidence="2 3">DSM 14954</strain>
    </source>
</reference>
<evidence type="ECO:0000313" key="3">
    <source>
        <dbReference type="Proteomes" id="UP000278962"/>
    </source>
</evidence>
<protein>
    <submittedName>
        <fullName evidence="2">Putative integral membrane protein DUF2269</fullName>
    </submittedName>
</protein>
<organism evidence="2 3">
    <name type="scientific">Solirubrobacter pauli</name>
    <dbReference type="NCBI Taxonomy" id="166793"/>
    <lineage>
        <taxon>Bacteria</taxon>
        <taxon>Bacillati</taxon>
        <taxon>Actinomycetota</taxon>
        <taxon>Thermoleophilia</taxon>
        <taxon>Solirubrobacterales</taxon>
        <taxon>Solirubrobacteraceae</taxon>
        <taxon>Solirubrobacter</taxon>
    </lineage>
</organism>
<dbReference type="Proteomes" id="UP000278962">
    <property type="component" value="Unassembled WGS sequence"/>
</dbReference>
<keyword evidence="3" id="KW-1185">Reference proteome</keyword>
<comment type="caution">
    <text evidence="2">The sequence shown here is derived from an EMBL/GenBank/DDBJ whole genome shotgun (WGS) entry which is preliminary data.</text>
</comment>
<accession>A0A660LDL9</accession>
<keyword evidence="1" id="KW-0472">Membrane</keyword>
<feature type="transmembrane region" description="Helical" evidence="1">
    <location>
        <begin position="142"/>
        <end position="159"/>
    </location>
</feature>
<feature type="transmembrane region" description="Helical" evidence="1">
    <location>
        <begin position="87"/>
        <end position="106"/>
    </location>
</feature>
<evidence type="ECO:0000256" key="1">
    <source>
        <dbReference type="SAM" id="Phobius"/>
    </source>
</evidence>
<dbReference type="Pfam" id="PF10027">
    <property type="entry name" value="DUF2269"/>
    <property type="match status" value="1"/>
</dbReference>
<dbReference type="RefSeq" id="WP_170179100.1">
    <property type="nucleotide sequence ID" value="NZ_RBIL01000001.1"/>
</dbReference>
<dbReference type="EMBL" id="RBIL01000001">
    <property type="protein sequence ID" value="RKQ93122.1"/>
    <property type="molecule type" value="Genomic_DNA"/>
</dbReference>
<name>A0A660LDL9_9ACTN</name>
<sequence length="163" mass="17278">MIAAFNLYTVSLFLHISAAIVGLGATFALSIAFPLAVRMGDPRHLLFMHRLNLEVITKLASPALALILVTGIVQVLDSDFIGFGDAWISTAFVLVIIIGGLQGAYFTKTDRKLAAQVESELASGATELSPEYQLEARREGSMGALTGLLVLATVAVMVFKPGA</sequence>
<dbReference type="AlphaFoldDB" id="A0A660LDL9"/>
<gene>
    <name evidence="2" type="ORF">C8N24_2982</name>
</gene>
<dbReference type="InterPro" id="IPR018729">
    <property type="entry name" value="DUF2269_transmembrane"/>
</dbReference>
<evidence type="ECO:0000313" key="2">
    <source>
        <dbReference type="EMBL" id="RKQ93122.1"/>
    </source>
</evidence>
<feature type="transmembrane region" description="Helical" evidence="1">
    <location>
        <begin position="12"/>
        <end position="35"/>
    </location>
</feature>